<organism evidence="1 2">
    <name type="scientific">Caenorhabditis nigoni</name>
    <dbReference type="NCBI Taxonomy" id="1611254"/>
    <lineage>
        <taxon>Eukaryota</taxon>
        <taxon>Metazoa</taxon>
        <taxon>Ecdysozoa</taxon>
        <taxon>Nematoda</taxon>
        <taxon>Chromadorea</taxon>
        <taxon>Rhabditida</taxon>
        <taxon>Rhabditina</taxon>
        <taxon>Rhabditomorpha</taxon>
        <taxon>Rhabditoidea</taxon>
        <taxon>Rhabditidae</taxon>
        <taxon>Peloderinae</taxon>
        <taxon>Caenorhabditis</taxon>
    </lineage>
</organism>
<dbReference type="AlphaFoldDB" id="A0A2G5SAJ7"/>
<keyword evidence="2" id="KW-1185">Reference proteome</keyword>
<comment type="caution">
    <text evidence="1">The sequence shown here is derived from an EMBL/GenBank/DDBJ whole genome shotgun (WGS) entry which is preliminary data.</text>
</comment>
<gene>
    <name evidence="1" type="ORF">B9Z55_028743</name>
</gene>
<protein>
    <submittedName>
        <fullName evidence="1">Uncharacterized protein</fullName>
    </submittedName>
</protein>
<sequence>MKEQKSMSQQFIEEKLVSEREKEHSEIHLYHFWREQGGFVRTCTVIVTSNEKRELVVRPLKRHPVFYVKILVDAYAPPDFPAIGTTASGLEKIK</sequence>
<evidence type="ECO:0000313" key="2">
    <source>
        <dbReference type="Proteomes" id="UP000230233"/>
    </source>
</evidence>
<name>A0A2G5SAJ7_9PELO</name>
<evidence type="ECO:0000313" key="1">
    <source>
        <dbReference type="EMBL" id="PIC11946.1"/>
    </source>
</evidence>
<dbReference type="EMBL" id="PDUG01000033">
    <property type="protein sequence ID" value="PIC11946.1"/>
    <property type="molecule type" value="Genomic_DNA"/>
</dbReference>
<reference evidence="2" key="1">
    <citation type="submission" date="2017-10" db="EMBL/GenBank/DDBJ databases">
        <title>Rapid genome shrinkage in a self-fertile nematode reveals novel sperm competition proteins.</title>
        <authorList>
            <person name="Yin D."/>
            <person name="Schwarz E.M."/>
            <person name="Thomas C.G."/>
            <person name="Felde R.L."/>
            <person name="Korf I.F."/>
            <person name="Cutter A.D."/>
            <person name="Schartner C.M."/>
            <person name="Ralston E.J."/>
            <person name="Meyer B.J."/>
            <person name="Haag E.S."/>
        </authorList>
    </citation>
    <scope>NUCLEOTIDE SEQUENCE [LARGE SCALE GENOMIC DNA]</scope>
    <source>
        <strain evidence="2">JU1422</strain>
    </source>
</reference>
<accession>A0A2G5SAJ7</accession>
<dbReference type="Proteomes" id="UP000230233">
    <property type="component" value="Unassembled WGS sequence"/>
</dbReference>
<proteinExistence type="predicted"/>